<keyword evidence="2 3" id="KW-0378">Hydrolase</keyword>
<organism evidence="4 5">
    <name type="scientific">Halomonas piscis</name>
    <dbReference type="NCBI Taxonomy" id="3031727"/>
    <lineage>
        <taxon>Bacteria</taxon>
        <taxon>Pseudomonadati</taxon>
        <taxon>Pseudomonadota</taxon>
        <taxon>Gammaproteobacteria</taxon>
        <taxon>Oceanospirillales</taxon>
        <taxon>Halomonadaceae</taxon>
        <taxon>Halomonas</taxon>
    </lineage>
</organism>
<dbReference type="PANTHER" id="PTHR43316:SF3">
    <property type="entry name" value="HALOACID DEHALOGENASE, TYPE II (AFU_ORTHOLOGUE AFUA_2G07750)-RELATED"/>
    <property type="match status" value="1"/>
</dbReference>
<evidence type="ECO:0000313" key="4">
    <source>
        <dbReference type="EMBL" id="WNK19787.1"/>
    </source>
</evidence>
<name>A0ABY9YY83_9GAMM</name>
<evidence type="ECO:0000256" key="3">
    <source>
        <dbReference type="RuleBase" id="RU368077"/>
    </source>
</evidence>
<reference evidence="4 5" key="1">
    <citation type="submission" date="2023-03" db="EMBL/GenBank/DDBJ databases">
        <title>Halomonas sp. nov., isolated from Korean tranditional fermented seafood 'Jeotgal'.</title>
        <authorList>
            <person name="Kim B."/>
            <person name="Shin N.-R."/>
        </authorList>
    </citation>
    <scope>NUCLEOTIDE SEQUENCE [LARGE SCALE GENOMIC DNA]</scope>
    <source>
        <strain evidence="4 5">SG2L-4</strain>
    </source>
</reference>
<evidence type="ECO:0000313" key="5">
    <source>
        <dbReference type="Proteomes" id="UP001301869"/>
    </source>
</evidence>
<dbReference type="InterPro" id="IPR006439">
    <property type="entry name" value="HAD-SF_hydro_IA"/>
</dbReference>
<protein>
    <recommendedName>
        <fullName evidence="3">(S)-2-haloacid dehalogenase</fullName>
        <ecNumber evidence="3">3.8.1.2</ecNumber>
    </recommendedName>
    <alternativeName>
        <fullName evidence="3">2-haloalkanoic acid dehalogenase</fullName>
    </alternativeName>
    <alternativeName>
        <fullName evidence="3">Halocarboxylic acid halidohydrolase</fullName>
    </alternativeName>
    <alternativeName>
        <fullName evidence="3">L-2-haloacid dehalogenase</fullName>
    </alternativeName>
</protein>
<dbReference type="RefSeq" id="WP_311883215.1">
    <property type="nucleotide sequence ID" value="NZ_CP119391.1"/>
</dbReference>
<dbReference type="Pfam" id="PF00702">
    <property type="entry name" value="Hydrolase"/>
    <property type="match status" value="1"/>
</dbReference>
<comment type="function">
    <text evidence="3">Catalyzes the hydrolytic dehalogenation of small (S)-2-haloalkanoic acids to yield the corresponding (R)-2-hydroxyalkanoic acids.</text>
</comment>
<dbReference type="InterPro" id="IPR023198">
    <property type="entry name" value="PGP-like_dom2"/>
</dbReference>
<dbReference type="NCBIfam" id="TIGR01428">
    <property type="entry name" value="HAD_type_II"/>
    <property type="match status" value="1"/>
</dbReference>
<dbReference type="InterPro" id="IPR051540">
    <property type="entry name" value="S-2-haloacid_dehalogenase"/>
</dbReference>
<comment type="similarity">
    <text evidence="1 3">Belongs to the HAD-like hydrolase superfamily. S-2-haloalkanoic acid dehalogenase family.</text>
</comment>
<dbReference type="SFLD" id="SFLDS00003">
    <property type="entry name" value="Haloacid_Dehalogenase"/>
    <property type="match status" value="1"/>
</dbReference>
<dbReference type="EC" id="3.8.1.2" evidence="3"/>
<dbReference type="Proteomes" id="UP001301869">
    <property type="component" value="Chromosome"/>
</dbReference>
<comment type="catalytic activity">
    <reaction evidence="3">
        <text>an (S)-2-haloacid + H2O = a (2R)-2-hydroxycarboxylate + a halide anion + H(+)</text>
        <dbReference type="Rhea" id="RHEA:11192"/>
        <dbReference type="ChEBI" id="CHEBI:15377"/>
        <dbReference type="ChEBI" id="CHEBI:15378"/>
        <dbReference type="ChEBI" id="CHEBI:16042"/>
        <dbReference type="ChEBI" id="CHEBI:58314"/>
        <dbReference type="ChEBI" id="CHEBI:137405"/>
        <dbReference type="EC" id="3.8.1.2"/>
    </reaction>
</comment>
<evidence type="ECO:0000256" key="1">
    <source>
        <dbReference type="ARBA" id="ARBA00008106"/>
    </source>
</evidence>
<dbReference type="NCBIfam" id="TIGR01493">
    <property type="entry name" value="HAD-SF-IA-v2"/>
    <property type="match status" value="1"/>
</dbReference>
<gene>
    <name evidence="4" type="ORF">P1P91_13275</name>
</gene>
<dbReference type="SFLD" id="SFLDG01129">
    <property type="entry name" value="C1.5:_HAD__Beta-PGM__Phosphata"/>
    <property type="match status" value="1"/>
</dbReference>
<dbReference type="InterPro" id="IPR023214">
    <property type="entry name" value="HAD_sf"/>
</dbReference>
<proteinExistence type="inferred from homology"/>
<dbReference type="Gene3D" id="3.40.50.1000">
    <property type="entry name" value="HAD superfamily/HAD-like"/>
    <property type="match status" value="1"/>
</dbReference>
<sequence>MAETAQDLTSPAVLVFDVNETLLDITHLAPLFDRVFGDKAVLREWFAQLVLYSQTLTLAGLYTPFGELGAGALRMVADIHKVSLAEPDIAELKERLSAMPAHADAAPALARLRDAGFRLVTLTNSAGGASPTPLDTAGLSHFFERSFSVDAVKQFKPAPDTYRLVAEALAVETSDLCLVACHLWDTIGAQAAGCRGAWVARSHNAILPASGVPHPNIVASGLSSLADQLIAPAGRRS</sequence>
<dbReference type="SUPFAM" id="SSF56784">
    <property type="entry name" value="HAD-like"/>
    <property type="match status" value="1"/>
</dbReference>
<accession>A0ABY9YY83</accession>
<dbReference type="InterPro" id="IPR006328">
    <property type="entry name" value="2-HAD"/>
</dbReference>
<dbReference type="PRINTS" id="PR00413">
    <property type="entry name" value="HADHALOGNASE"/>
</dbReference>
<dbReference type="EMBL" id="CP119391">
    <property type="protein sequence ID" value="WNK19787.1"/>
    <property type="molecule type" value="Genomic_DNA"/>
</dbReference>
<dbReference type="CDD" id="cd02588">
    <property type="entry name" value="HAD_L2-DEX"/>
    <property type="match status" value="1"/>
</dbReference>
<dbReference type="InterPro" id="IPR036412">
    <property type="entry name" value="HAD-like_sf"/>
</dbReference>
<evidence type="ECO:0000256" key="2">
    <source>
        <dbReference type="ARBA" id="ARBA00022801"/>
    </source>
</evidence>
<dbReference type="PANTHER" id="PTHR43316">
    <property type="entry name" value="HYDROLASE, HALOACID DELAHOGENASE-RELATED"/>
    <property type="match status" value="1"/>
</dbReference>
<keyword evidence="5" id="KW-1185">Reference proteome</keyword>
<dbReference type="Gene3D" id="1.10.150.240">
    <property type="entry name" value="Putative phosphatase, domain 2"/>
    <property type="match status" value="1"/>
</dbReference>